<dbReference type="PANTHER" id="PTHR13696:SF99">
    <property type="entry name" value="COBYRINIC ACID AC-DIAMIDE SYNTHASE"/>
    <property type="match status" value="1"/>
</dbReference>
<keyword evidence="3" id="KW-1185">Reference proteome</keyword>
<dbReference type="InterPro" id="IPR025669">
    <property type="entry name" value="AAA_dom"/>
</dbReference>
<dbReference type="Gene3D" id="3.40.50.300">
    <property type="entry name" value="P-loop containing nucleotide triphosphate hydrolases"/>
    <property type="match status" value="1"/>
</dbReference>
<accession>A0ABR5SEE1</accession>
<reference evidence="2 3" key="1">
    <citation type="submission" date="2015-11" db="EMBL/GenBank/DDBJ databases">
        <authorList>
            <person name="Lin W."/>
        </authorList>
    </citation>
    <scope>NUCLEOTIDE SEQUENCE [LARGE SCALE GENOMIC DNA]</scope>
    <source>
        <strain evidence="2 3">HCH-1</strain>
    </source>
</reference>
<protein>
    <submittedName>
        <fullName evidence="2">Sporulation initiation inhibitor protein Soj</fullName>
    </submittedName>
</protein>
<evidence type="ECO:0000313" key="2">
    <source>
        <dbReference type="EMBL" id="KWT82473.1"/>
    </source>
</evidence>
<dbReference type="InterPro" id="IPR050678">
    <property type="entry name" value="DNA_Partitioning_ATPase"/>
</dbReference>
<gene>
    <name evidence="2" type="ORF">ASN18_2505</name>
</gene>
<evidence type="ECO:0000259" key="1">
    <source>
        <dbReference type="Pfam" id="PF13614"/>
    </source>
</evidence>
<sequence>MVTVCLANHKGGTGKTSICINMGTYFAKKKVRTLIIDMDPQGHVAPGLGIDIAYNDRSIADVLANQEEIAAIVANSSIKGLDVAPSNIRLSLVNETLYNTFKRERRLMKAMEKVYNDKTYDLVIIDCPPSLGPLVENSLMVTDYCLIPCEPSSRSIDGLADFIIKLKDVRDGELDDRWHIILSRVKKSARLTNEVIDNKLSEYKNRIFKTKIYERETINQAQIAGIPVFGFPRGQLASENFSKFGKEVASRCQIK</sequence>
<dbReference type="SUPFAM" id="SSF52540">
    <property type="entry name" value="P-loop containing nucleoside triphosphate hydrolases"/>
    <property type="match status" value="1"/>
</dbReference>
<dbReference type="RefSeq" id="WP_236861731.1">
    <property type="nucleotide sequence ID" value="NZ_LNQR01000089.1"/>
</dbReference>
<dbReference type="EMBL" id="LNQR01000089">
    <property type="protein sequence ID" value="KWT82473.1"/>
    <property type="molecule type" value="Genomic_DNA"/>
</dbReference>
<dbReference type="Proteomes" id="UP000060487">
    <property type="component" value="Unassembled WGS sequence"/>
</dbReference>
<dbReference type="PANTHER" id="PTHR13696">
    <property type="entry name" value="P-LOOP CONTAINING NUCLEOSIDE TRIPHOSPHATE HYDROLASE"/>
    <property type="match status" value="1"/>
</dbReference>
<feature type="domain" description="AAA" evidence="1">
    <location>
        <begin position="3"/>
        <end position="171"/>
    </location>
</feature>
<organism evidence="2 3">
    <name type="scientific">Candidatus Magnetominusculus xianensis</name>
    <dbReference type="NCBI Taxonomy" id="1748249"/>
    <lineage>
        <taxon>Bacteria</taxon>
        <taxon>Pseudomonadati</taxon>
        <taxon>Nitrospirota</taxon>
        <taxon>Nitrospiria</taxon>
        <taxon>Nitrospirales</taxon>
        <taxon>Nitrospiraceae</taxon>
        <taxon>Candidatus Magnetominusculus</taxon>
    </lineage>
</organism>
<dbReference type="PIRSF" id="PIRSF009320">
    <property type="entry name" value="Nuc_binding_HP_1000"/>
    <property type="match status" value="1"/>
</dbReference>
<evidence type="ECO:0000313" key="3">
    <source>
        <dbReference type="Proteomes" id="UP000060487"/>
    </source>
</evidence>
<dbReference type="InterPro" id="IPR027417">
    <property type="entry name" value="P-loop_NTPase"/>
</dbReference>
<dbReference type="CDD" id="cd02042">
    <property type="entry name" value="ParAB_family"/>
    <property type="match status" value="1"/>
</dbReference>
<proteinExistence type="predicted"/>
<dbReference type="Pfam" id="PF13614">
    <property type="entry name" value="AAA_31"/>
    <property type="match status" value="1"/>
</dbReference>
<name>A0ABR5SEE1_9BACT</name>
<comment type="caution">
    <text evidence="2">The sequence shown here is derived from an EMBL/GenBank/DDBJ whole genome shotgun (WGS) entry which is preliminary data.</text>
</comment>